<dbReference type="InterPro" id="IPR020094">
    <property type="entry name" value="TruA/RsuA/RluB/E/F_N"/>
</dbReference>
<dbReference type="GO" id="GO:0009982">
    <property type="term" value="F:pseudouridine synthase activity"/>
    <property type="evidence" value="ECO:0007669"/>
    <property type="project" value="InterPro"/>
</dbReference>
<dbReference type="GO" id="GO:0001522">
    <property type="term" value="P:pseudouridine synthesis"/>
    <property type="evidence" value="ECO:0007669"/>
    <property type="project" value="InterPro"/>
</dbReference>
<dbReference type="Pfam" id="PF00849">
    <property type="entry name" value="PseudoU_synth_2"/>
    <property type="match status" value="1"/>
</dbReference>
<evidence type="ECO:0000256" key="1">
    <source>
        <dbReference type="ARBA" id="ARBA00008348"/>
    </source>
</evidence>
<evidence type="ECO:0000256" key="3">
    <source>
        <dbReference type="RuleBase" id="RU003887"/>
    </source>
</evidence>
<gene>
    <name evidence="5" type="ORF">D0433_07990</name>
</gene>
<keyword evidence="2 3" id="KW-0413">Isomerase</keyword>
<comment type="caution">
    <text evidence="5">The sequence shown here is derived from an EMBL/GenBank/DDBJ whole genome shotgun (WGS) entry which is preliminary data.</text>
</comment>
<dbReference type="InterPro" id="IPR006145">
    <property type="entry name" value="PsdUridine_synth_RsuA/RluA"/>
</dbReference>
<dbReference type="Gene3D" id="3.30.70.580">
    <property type="entry name" value="Pseudouridine synthase I, catalytic domain, N-terminal subdomain"/>
    <property type="match status" value="1"/>
</dbReference>
<dbReference type="GO" id="GO:0006364">
    <property type="term" value="P:rRNA processing"/>
    <property type="evidence" value="ECO:0007669"/>
    <property type="project" value="UniProtKB-ARBA"/>
</dbReference>
<dbReference type="InterPro" id="IPR000748">
    <property type="entry name" value="PsdUridine_synth_RsuA/RluB/E/F"/>
</dbReference>
<proteinExistence type="inferred from homology"/>
<dbReference type="GO" id="GO:0003723">
    <property type="term" value="F:RNA binding"/>
    <property type="evidence" value="ECO:0007669"/>
    <property type="project" value="InterPro"/>
</dbReference>
<dbReference type="Gene3D" id="3.30.70.1560">
    <property type="entry name" value="Alpha-L RNA-binding motif"/>
    <property type="match status" value="1"/>
</dbReference>
<accession>A0A395LZS3</accession>
<dbReference type="InterPro" id="IPR020103">
    <property type="entry name" value="PsdUridine_synth_cat_dom_sf"/>
</dbReference>
<evidence type="ECO:0000313" key="6">
    <source>
        <dbReference type="Proteomes" id="UP000266389"/>
    </source>
</evidence>
<dbReference type="PANTHER" id="PTHR47683:SF2">
    <property type="entry name" value="RNA-BINDING S4 DOMAIN-CONTAINING PROTEIN"/>
    <property type="match status" value="1"/>
</dbReference>
<dbReference type="PANTHER" id="PTHR47683">
    <property type="entry name" value="PSEUDOURIDINE SYNTHASE FAMILY PROTEIN-RELATED"/>
    <property type="match status" value="1"/>
</dbReference>
<dbReference type="InterPro" id="IPR042092">
    <property type="entry name" value="PsdUridine_s_RsuA/RluB/E/F_cat"/>
</dbReference>
<comment type="similarity">
    <text evidence="1 3">Belongs to the pseudouridine synthase RsuA family.</text>
</comment>
<dbReference type="EMBL" id="PHFL01000049">
    <property type="protein sequence ID" value="RFM24030.1"/>
    <property type="molecule type" value="Genomic_DNA"/>
</dbReference>
<name>A0A395LZS3_9BACT</name>
<dbReference type="InterPro" id="IPR050343">
    <property type="entry name" value="RsuA_PseudoU_synthase"/>
</dbReference>
<evidence type="ECO:0000256" key="2">
    <source>
        <dbReference type="ARBA" id="ARBA00023235"/>
    </source>
</evidence>
<dbReference type="GO" id="GO:0140098">
    <property type="term" value="F:catalytic activity, acting on RNA"/>
    <property type="evidence" value="ECO:0007669"/>
    <property type="project" value="UniProtKB-ARBA"/>
</dbReference>
<reference evidence="5 6" key="1">
    <citation type="journal article" date="2011" name="ISME J.">
        <title>Community ecology of hot spring cyanobacterial mats: predominant populations and their functional potential.</title>
        <authorList>
            <person name="Klatt C.G."/>
            <person name="Wood J.M."/>
            <person name="Rusch D.B."/>
            <person name="Bateson M.M."/>
            <person name="Hamamura N."/>
            <person name="Heidelberg J.F."/>
            <person name="Grossman A.R."/>
            <person name="Bhaya D."/>
            <person name="Cohan F.M."/>
            <person name="Kuhl M."/>
            <person name="Bryant D.A."/>
            <person name="Ward D.M."/>
        </authorList>
    </citation>
    <scope>NUCLEOTIDE SEQUENCE [LARGE SCALE GENOMIC DNA]</scope>
    <source>
        <strain evidence="5">OS</strain>
    </source>
</reference>
<dbReference type="NCBIfam" id="TIGR00093">
    <property type="entry name" value="pseudouridine synthase"/>
    <property type="match status" value="1"/>
</dbReference>
<dbReference type="PROSITE" id="PS01149">
    <property type="entry name" value="PSI_RSU"/>
    <property type="match status" value="1"/>
</dbReference>
<dbReference type="EC" id="5.4.99.-" evidence="3"/>
<organism evidence="5 6">
    <name type="scientific">Candidatus Thermochlorobacter aerophilus</name>
    <dbReference type="NCBI Taxonomy" id="1868324"/>
    <lineage>
        <taxon>Bacteria</taxon>
        <taxon>Pseudomonadati</taxon>
        <taxon>Chlorobiota</taxon>
        <taxon>Chlorobiia</taxon>
        <taxon>Chlorobiales</taxon>
        <taxon>Candidatus Thermochlorobacteriaceae</taxon>
        <taxon>Candidatus Thermochlorobacter</taxon>
    </lineage>
</organism>
<dbReference type="AlphaFoldDB" id="A0A395LZS3"/>
<dbReference type="InterPro" id="IPR018496">
    <property type="entry name" value="PsdUridine_synth_RsuA/RluB_CS"/>
</dbReference>
<dbReference type="Proteomes" id="UP000266389">
    <property type="component" value="Unassembled WGS sequence"/>
</dbReference>
<sequence length="187" mass="21182">MLIAFHKPYGTLSQFTPNGSRHRTLAEFGFPKNVYPLGRLDADSEGLLLLTDEGHLNKKLLDPSAAHRRVYYAQVERIPTPEALAELERGVVIGGYKTLPCRAFLLTEEPPFPPRVPPIRYRRTVPTAWIALELIEGKNRQVRRMTAAIGHPTLRLIRIQIGNFSLGNLPVGKWKVLSQHERQLVFS</sequence>
<feature type="domain" description="Pseudouridine synthase RsuA/RluA-like" evidence="4">
    <location>
        <begin position="2"/>
        <end position="148"/>
    </location>
</feature>
<dbReference type="SUPFAM" id="SSF55120">
    <property type="entry name" value="Pseudouridine synthase"/>
    <property type="match status" value="1"/>
</dbReference>
<protein>
    <recommendedName>
        <fullName evidence="3">Pseudouridine synthase</fullName>
        <ecNumber evidence="3">5.4.99.-</ecNumber>
    </recommendedName>
</protein>
<evidence type="ECO:0000313" key="5">
    <source>
        <dbReference type="EMBL" id="RFM24030.1"/>
    </source>
</evidence>
<evidence type="ECO:0000259" key="4">
    <source>
        <dbReference type="Pfam" id="PF00849"/>
    </source>
</evidence>